<gene>
    <name evidence="4" type="ORF">TCE0_011f00608</name>
</gene>
<dbReference type="GO" id="GO:0016491">
    <property type="term" value="F:oxidoreductase activity"/>
    <property type="evidence" value="ECO:0007669"/>
    <property type="project" value="UniProtKB-KW"/>
</dbReference>
<dbReference type="Proteomes" id="UP000053095">
    <property type="component" value="Unassembled WGS sequence"/>
</dbReference>
<name>A0A0B8MXK6_TALPI</name>
<evidence type="ECO:0000256" key="1">
    <source>
        <dbReference type="ARBA" id="ARBA00022857"/>
    </source>
</evidence>
<dbReference type="PANTHER" id="PTHR47706:SF1">
    <property type="entry name" value="CIPA-LIKE, PUTATIVE (AFU_ORTHOLOGUE AFUA_1G12460)-RELATED"/>
    <property type="match status" value="1"/>
</dbReference>
<proteinExistence type="predicted"/>
<sequence>MTKIERVAIAGASGALGSNVLKALVGAGFQVTVLTRSKKPGMYDSTIRVAEVDYASLESLTAALKGVDAVVSTVTSTAIESQTILIDAAVAAGVKRFIPSEFGSVTTNFKLEGLPLFSSIFKVRKYLQEKAAASGLTWTILACGIFLDYALNTPILLDFVNHKATLLDGGDNRISATSLPKVGVAICAILKNFDATNDKVMRVSETILTQNQWLGFTQELNPDIKWELSNARTSVLLEESLKQIEAGEFTESVILKLVTGTSLAGNTYGSAYDVTDNELLGIKELTSDEVKKLIAEKLK</sequence>
<evidence type="ECO:0000313" key="4">
    <source>
        <dbReference type="EMBL" id="GAM33597.1"/>
    </source>
</evidence>
<protein>
    <recommendedName>
        <fullName evidence="3">NmrA-like domain-containing protein</fullName>
    </recommendedName>
</protein>
<dbReference type="InterPro" id="IPR008030">
    <property type="entry name" value="NmrA-like"/>
</dbReference>
<dbReference type="InterPro" id="IPR051609">
    <property type="entry name" value="NmrA/Isoflavone_reductase-like"/>
</dbReference>
<keyword evidence="1" id="KW-0521">NADP</keyword>
<reference evidence="5" key="1">
    <citation type="journal article" date="2015" name="Genome Announc.">
        <title>Draft genome sequence of Talaromyces cellulolyticus strain Y-94, a source of lignocellulosic biomass-degrading enzymes.</title>
        <authorList>
            <person name="Fujii T."/>
            <person name="Koike H."/>
            <person name="Sawayama S."/>
            <person name="Yano S."/>
            <person name="Inoue H."/>
        </authorList>
    </citation>
    <scope>NUCLEOTIDE SEQUENCE [LARGE SCALE GENOMIC DNA]</scope>
    <source>
        <strain evidence="5">Y-94</strain>
    </source>
</reference>
<dbReference type="SUPFAM" id="SSF51735">
    <property type="entry name" value="NAD(P)-binding Rossmann-fold domains"/>
    <property type="match status" value="1"/>
</dbReference>
<dbReference type="Pfam" id="PF05368">
    <property type="entry name" value="NmrA"/>
    <property type="match status" value="1"/>
</dbReference>
<keyword evidence="5" id="KW-1185">Reference proteome</keyword>
<dbReference type="PANTHER" id="PTHR47706">
    <property type="entry name" value="NMRA-LIKE FAMILY PROTEIN"/>
    <property type="match status" value="1"/>
</dbReference>
<dbReference type="InterPro" id="IPR045312">
    <property type="entry name" value="PCBER-like"/>
</dbReference>
<dbReference type="AlphaFoldDB" id="A0A0B8MXK6"/>
<dbReference type="Gene3D" id="3.90.25.10">
    <property type="entry name" value="UDP-galactose 4-epimerase, domain 1"/>
    <property type="match status" value="1"/>
</dbReference>
<accession>A0A0B8MXK6</accession>
<keyword evidence="2" id="KW-0560">Oxidoreductase</keyword>
<feature type="domain" description="NmrA-like" evidence="3">
    <location>
        <begin position="5"/>
        <end position="212"/>
    </location>
</feature>
<evidence type="ECO:0000313" key="5">
    <source>
        <dbReference type="Proteomes" id="UP000053095"/>
    </source>
</evidence>
<dbReference type="Gene3D" id="3.40.50.720">
    <property type="entry name" value="NAD(P)-binding Rossmann-like Domain"/>
    <property type="match status" value="1"/>
</dbReference>
<dbReference type="InterPro" id="IPR036291">
    <property type="entry name" value="NAD(P)-bd_dom_sf"/>
</dbReference>
<dbReference type="EMBL" id="DF933807">
    <property type="protein sequence ID" value="GAM33597.1"/>
    <property type="molecule type" value="Genomic_DNA"/>
</dbReference>
<evidence type="ECO:0000259" key="3">
    <source>
        <dbReference type="Pfam" id="PF05368"/>
    </source>
</evidence>
<dbReference type="CDD" id="cd05259">
    <property type="entry name" value="PCBER_SDR_a"/>
    <property type="match status" value="1"/>
</dbReference>
<organism evidence="4 5">
    <name type="scientific">Talaromyces pinophilus</name>
    <name type="common">Penicillium pinophilum</name>
    <dbReference type="NCBI Taxonomy" id="128442"/>
    <lineage>
        <taxon>Eukaryota</taxon>
        <taxon>Fungi</taxon>
        <taxon>Dikarya</taxon>
        <taxon>Ascomycota</taxon>
        <taxon>Pezizomycotina</taxon>
        <taxon>Eurotiomycetes</taxon>
        <taxon>Eurotiomycetidae</taxon>
        <taxon>Eurotiales</taxon>
        <taxon>Trichocomaceae</taxon>
        <taxon>Talaromyces</taxon>
        <taxon>Talaromyces sect. Talaromyces</taxon>
    </lineage>
</organism>
<evidence type="ECO:0000256" key="2">
    <source>
        <dbReference type="ARBA" id="ARBA00023002"/>
    </source>
</evidence>